<dbReference type="AlphaFoldDB" id="A0A8J7UUD8"/>
<keyword evidence="2 8" id="KW-0808">Transferase</keyword>
<dbReference type="RefSeq" id="WP_210509770.1">
    <property type="nucleotide sequence ID" value="NZ_JAFIDN010000001.1"/>
</dbReference>
<keyword evidence="4 8" id="KW-0479">Metal-binding</keyword>
<keyword evidence="11" id="KW-1185">Reference proteome</keyword>
<feature type="binding site" evidence="8">
    <location>
        <position position="111"/>
    </location>
    <ligand>
        <name>Fe cation</name>
        <dbReference type="ChEBI" id="CHEBI:24875"/>
    </ligand>
</feature>
<dbReference type="GO" id="GO:0061711">
    <property type="term" value="F:tRNA N(6)-L-threonylcarbamoyladenine synthase activity"/>
    <property type="evidence" value="ECO:0007669"/>
    <property type="project" value="UniProtKB-EC"/>
</dbReference>
<name>A0A8J7UUD8_9BACT</name>
<feature type="binding site" evidence="8">
    <location>
        <position position="166"/>
    </location>
    <ligand>
        <name>substrate</name>
    </ligand>
</feature>
<feature type="binding site" evidence="8">
    <location>
        <position position="115"/>
    </location>
    <ligand>
        <name>Fe cation</name>
        <dbReference type="ChEBI" id="CHEBI:24875"/>
    </ligand>
</feature>
<evidence type="ECO:0000256" key="1">
    <source>
        <dbReference type="ARBA" id="ARBA00022490"/>
    </source>
</evidence>
<dbReference type="NCBIfam" id="TIGR00329">
    <property type="entry name" value="gcp_kae1"/>
    <property type="match status" value="1"/>
</dbReference>
<evidence type="ECO:0000256" key="3">
    <source>
        <dbReference type="ARBA" id="ARBA00022694"/>
    </source>
</evidence>
<protein>
    <recommendedName>
        <fullName evidence="8">tRNA N6-adenosine threonylcarbamoyltransferase</fullName>
        <ecNumber evidence="8">2.3.1.234</ecNumber>
    </recommendedName>
    <alternativeName>
        <fullName evidence="8">N6-L-threonylcarbamoyladenine synthase</fullName>
        <shortName evidence="8">t(6)A synthase</shortName>
    </alternativeName>
    <alternativeName>
        <fullName evidence="8">t(6)A37 threonylcarbamoyladenosine biosynthesis protein TsaD</fullName>
    </alternativeName>
    <alternativeName>
        <fullName evidence="8">tRNA threonylcarbamoyladenosine biosynthesis protein TsaD</fullName>
    </alternativeName>
</protein>
<comment type="function">
    <text evidence="8">Required for the formation of a threonylcarbamoyl group on adenosine at position 37 (t(6)A37) in tRNAs that read codons beginning with adenine. Is involved in the transfer of the threonylcarbamoyl moiety of threonylcarbamoyl-AMP (TC-AMP) to the N6 group of A37, together with TsaE and TsaB. TsaD likely plays a direct catalytic role in this reaction.</text>
</comment>
<dbReference type="PANTHER" id="PTHR11735:SF6">
    <property type="entry name" value="TRNA N6-ADENOSINE THREONYLCARBAMOYLTRANSFERASE, MITOCHONDRIAL"/>
    <property type="match status" value="1"/>
</dbReference>
<feature type="binding site" evidence="8">
    <location>
        <begin position="133"/>
        <end position="137"/>
    </location>
    <ligand>
        <name>substrate</name>
    </ligand>
</feature>
<dbReference type="Proteomes" id="UP000673975">
    <property type="component" value="Unassembled WGS sequence"/>
</dbReference>
<accession>A0A8J7UUD8</accession>
<evidence type="ECO:0000256" key="4">
    <source>
        <dbReference type="ARBA" id="ARBA00022723"/>
    </source>
</evidence>
<evidence type="ECO:0000256" key="5">
    <source>
        <dbReference type="ARBA" id="ARBA00023004"/>
    </source>
</evidence>
<comment type="catalytic activity">
    <reaction evidence="7 8">
        <text>L-threonylcarbamoyladenylate + adenosine(37) in tRNA = N(6)-L-threonylcarbamoyladenosine(37) in tRNA + AMP + H(+)</text>
        <dbReference type="Rhea" id="RHEA:37059"/>
        <dbReference type="Rhea" id="RHEA-COMP:10162"/>
        <dbReference type="Rhea" id="RHEA-COMP:10163"/>
        <dbReference type="ChEBI" id="CHEBI:15378"/>
        <dbReference type="ChEBI" id="CHEBI:73682"/>
        <dbReference type="ChEBI" id="CHEBI:74411"/>
        <dbReference type="ChEBI" id="CHEBI:74418"/>
        <dbReference type="ChEBI" id="CHEBI:456215"/>
        <dbReference type="EC" id="2.3.1.234"/>
    </reaction>
</comment>
<dbReference type="GO" id="GO:0005506">
    <property type="term" value="F:iron ion binding"/>
    <property type="evidence" value="ECO:0007669"/>
    <property type="project" value="UniProtKB-UniRule"/>
</dbReference>
<dbReference type="EC" id="2.3.1.234" evidence="8"/>
<keyword evidence="1 8" id="KW-0963">Cytoplasm</keyword>
<dbReference type="NCBIfam" id="TIGR03723">
    <property type="entry name" value="T6A_TsaD_YgjD"/>
    <property type="match status" value="1"/>
</dbReference>
<dbReference type="PROSITE" id="PS01016">
    <property type="entry name" value="GLYCOPROTEASE"/>
    <property type="match status" value="1"/>
</dbReference>
<evidence type="ECO:0000256" key="2">
    <source>
        <dbReference type="ARBA" id="ARBA00022679"/>
    </source>
</evidence>
<feature type="binding site" evidence="8">
    <location>
        <position position="179"/>
    </location>
    <ligand>
        <name>substrate</name>
    </ligand>
</feature>
<comment type="subcellular location">
    <subcellularLocation>
        <location evidence="8">Cytoplasm</location>
    </subcellularLocation>
</comment>
<evidence type="ECO:0000256" key="6">
    <source>
        <dbReference type="ARBA" id="ARBA00023315"/>
    </source>
</evidence>
<dbReference type="GO" id="GO:0002949">
    <property type="term" value="P:tRNA threonylcarbamoyladenosine modification"/>
    <property type="evidence" value="ECO:0007669"/>
    <property type="project" value="UniProtKB-UniRule"/>
</dbReference>
<keyword evidence="6 8" id="KW-0012">Acyltransferase</keyword>
<dbReference type="PRINTS" id="PR00789">
    <property type="entry name" value="OSIALOPTASE"/>
</dbReference>
<dbReference type="HAMAP" id="MF_01445">
    <property type="entry name" value="TsaD"/>
    <property type="match status" value="1"/>
</dbReference>
<dbReference type="Gene3D" id="3.30.420.40">
    <property type="match status" value="2"/>
</dbReference>
<evidence type="ECO:0000313" key="11">
    <source>
        <dbReference type="Proteomes" id="UP000673975"/>
    </source>
</evidence>
<evidence type="ECO:0000259" key="9">
    <source>
        <dbReference type="Pfam" id="PF00814"/>
    </source>
</evidence>
<dbReference type="EMBL" id="JAFIDN010000001">
    <property type="protein sequence ID" value="MBP3191356.1"/>
    <property type="molecule type" value="Genomic_DNA"/>
</dbReference>
<feature type="domain" description="Gcp-like" evidence="9">
    <location>
        <begin position="25"/>
        <end position="310"/>
    </location>
</feature>
<comment type="caution">
    <text evidence="10">The sequence shown here is derived from an EMBL/GenBank/DDBJ whole genome shotgun (WGS) entry which is preliminary data.</text>
</comment>
<feature type="binding site" evidence="8">
    <location>
        <position position="183"/>
    </location>
    <ligand>
        <name>substrate</name>
    </ligand>
</feature>
<dbReference type="FunFam" id="3.30.420.40:FF:000040">
    <property type="entry name" value="tRNA N6-adenosine threonylcarbamoyltransferase"/>
    <property type="match status" value="1"/>
</dbReference>
<dbReference type="PANTHER" id="PTHR11735">
    <property type="entry name" value="TRNA N6-ADENOSINE THREONYLCARBAMOYLTRANSFERASE"/>
    <property type="match status" value="1"/>
</dbReference>
<dbReference type="InterPro" id="IPR017861">
    <property type="entry name" value="KAE1/TsaD"/>
</dbReference>
<dbReference type="FunFam" id="3.30.420.40:FF:000012">
    <property type="entry name" value="tRNA N6-adenosine threonylcarbamoyltransferase"/>
    <property type="match status" value="1"/>
</dbReference>
<keyword evidence="5 8" id="KW-0408">Iron</keyword>
<comment type="similarity">
    <text evidence="8">Belongs to the KAE1 / TsaD family.</text>
</comment>
<feature type="binding site" evidence="8">
    <location>
        <position position="276"/>
    </location>
    <ligand>
        <name>substrate</name>
    </ligand>
</feature>
<dbReference type="Pfam" id="PF00814">
    <property type="entry name" value="TsaD"/>
    <property type="match status" value="1"/>
</dbReference>
<dbReference type="InterPro" id="IPR043129">
    <property type="entry name" value="ATPase_NBD"/>
</dbReference>
<feature type="binding site" evidence="8">
    <location>
        <position position="304"/>
    </location>
    <ligand>
        <name>Fe cation</name>
        <dbReference type="ChEBI" id="CHEBI:24875"/>
    </ligand>
</feature>
<evidence type="ECO:0000256" key="8">
    <source>
        <dbReference type="HAMAP-Rule" id="MF_01445"/>
    </source>
</evidence>
<dbReference type="InterPro" id="IPR022450">
    <property type="entry name" value="TsaD"/>
</dbReference>
<evidence type="ECO:0000313" key="10">
    <source>
        <dbReference type="EMBL" id="MBP3191356.1"/>
    </source>
</evidence>
<evidence type="ECO:0000256" key="7">
    <source>
        <dbReference type="ARBA" id="ARBA00048117"/>
    </source>
</evidence>
<comment type="cofactor">
    <cofactor evidence="8">
        <name>Fe(2+)</name>
        <dbReference type="ChEBI" id="CHEBI:29033"/>
    </cofactor>
    <text evidence="8">Binds 1 Fe(2+) ion per subunit.</text>
</comment>
<sequence length="339" mass="36994">MSLVILGIETSCDETAAAVYDGNRLLSSVIASQSDHVDYGGIVPELASRAHERVIHDTVAAAIRQADVTSDRIDAIAVTEGPGLMGSLLVGLCFAKGLAIQWNKPVIGVNHIDAHIYATFIDEEPELPFVSLVVSGGHTQIFHVARPLQHELMGQTRDDAAGEAFDKIGKLLGLDYPAGPEIDRRAKSGDPAFYDFPRAMMKKGLDFSFSGLKTSVLYYLQKIPEKEREAFLEKHRDHLCASVASAITDVLVNKLQQAVRQTGVKSVIIAGGVSANSMLRDKARKMAEKSGVKLHIPHPRYCTDNAAMIAVTGWFKADQGLFDDLHLKPYARFNWKKSG</sequence>
<dbReference type="CDD" id="cd24133">
    <property type="entry name" value="ASKHA_NBD_TsaD_bac"/>
    <property type="match status" value="1"/>
</dbReference>
<dbReference type="SUPFAM" id="SSF53067">
    <property type="entry name" value="Actin-like ATPase domain"/>
    <property type="match status" value="1"/>
</dbReference>
<dbReference type="InterPro" id="IPR017860">
    <property type="entry name" value="Peptidase_M22_CS"/>
</dbReference>
<proteinExistence type="inferred from homology"/>
<reference evidence="10" key="1">
    <citation type="submission" date="2021-02" db="EMBL/GenBank/DDBJ databases">
        <title>Natronogracilivirga saccharolytica gen. nov. sp. nov. a new anaerobic, haloalkiliphilic carbohydrate-fermenting bacterium from soda lake and proposing of Cyclonatronumiaceae fam. nov. in the phylum Balneolaeota.</title>
        <authorList>
            <person name="Zhilina T.N."/>
            <person name="Sorokin D.Y."/>
            <person name="Zavarzina D.G."/>
            <person name="Toshchakov S.V."/>
            <person name="Kublanov I.V."/>
        </authorList>
    </citation>
    <scope>NUCLEOTIDE SEQUENCE</scope>
    <source>
        <strain evidence="10">Z-1702</strain>
    </source>
</reference>
<dbReference type="InterPro" id="IPR000905">
    <property type="entry name" value="Gcp-like_dom"/>
</dbReference>
<keyword evidence="3 8" id="KW-0819">tRNA processing</keyword>
<organism evidence="10 11">
    <name type="scientific">Natronogracilivirga saccharolytica</name>
    <dbReference type="NCBI Taxonomy" id="2812953"/>
    <lineage>
        <taxon>Bacteria</taxon>
        <taxon>Pseudomonadati</taxon>
        <taxon>Balneolota</taxon>
        <taxon>Balneolia</taxon>
        <taxon>Balneolales</taxon>
        <taxon>Cyclonatronaceae</taxon>
        <taxon>Natronogracilivirga</taxon>
    </lineage>
</organism>
<dbReference type="GO" id="GO:0005737">
    <property type="term" value="C:cytoplasm"/>
    <property type="evidence" value="ECO:0007669"/>
    <property type="project" value="UniProtKB-SubCell"/>
</dbReference>
<gene>
    <name evidence="8 10" type="primary">tsaD</name>
    <name evidence="10" type="ORF">NATSA_01635</name>
</gene>